<evidence type="ECO:0000256" key="4">
    <source>
        <dbReference type="ARBA" id="ARBA00016090"/>
    </source>
</evidence>
<evidence type="ECO:0000256" key="10">
    <source>
        <dbReference type="HAMAP-Rule" id="MF_00164"/>
    </source>
</evidence>
<keyword evidence="7 10" id="KW-0808">Transferase</keyword>
<keyword evidence="5 10" id="KW-0963">Cytoplasm</keyword>
<evidence type="ECO:0000256" key="7">
    <source>
        <dbReference type="ARBA" id="ARBA00022679"/>
    </source>
</evidence>
<dbReference type="CDD" id="cd05009">
    <property type="entry name" value="SIS_GlmS_GlmD_2"/>
    <property type="match status" value="1"/>
</dbReference>
<dbReference type="GO" id="GO:0005975">
    <property type="term" value="P:carbohydrate metabolic process"/>
    <property type="evidence" value="ECO:0007669"/>
    <property type="project" value="UniProtKB-UniRule"/>
</dbReference>
<dbReference type="SUPFAM" id="SSF56235">
    <property type="entry name" value="N-terminal nucleophile aminohydrolases (Ntn hydrolases)"/>
    <property type="match status" value="1"/>
</dbReference>
<feature type="initiator methionine" description="Removed" evidence="10">
    <location>
        <position position="1"/>
    </location>
</feature>
<dbReference type="FunFam" id="3.40.50.10490:FF:000002">
    <property type="entry name" value="Glutamine--fructose-6-phosphate aminotransferase [isomerizing]"/>
    <property type="match status" value="1"/>
</dbReference>
<dbReference type="HAMAP" id="MF_00164">
    <property type="entry name" value="GlmS"/>
    <property type="match status" value="1"/>
</dbReference>
<keyword evidence="9" id="KW-0315">Glutamine amidotransferase</keyword>
<dbReference type="GO" id="GO:0046349">
    <property type="term" value="P:amino sugar biosynthetic process"/>
    <property type="evidence" value="ECO:0007669"/>
    <property type="project" value="UniProtKB-ARBA"/>
</dbReference>
<dbReference type="Pfam" id="PF01380">
    <property type="entry name" value="SIS"/>
    <property type="match status" value="2"/>
</dbReference>
<dbReference type="InterPro" id="IPR035466">
    <property type="entry name" value="GlmS/AgaS_SIS"/>
</dbReference>
<dbReference type="GO" id="GO:0004360">
    <property type="term" value="F:glutamine-fructose-6-phosphate transaminase (isomerizing) activity"/>
    <property type="evidence" value="ECO:0007669"/>
    <property type="project" value="UniProtKB-UniRule"/>
</dbReference>
<dbReference type="GO" id="GO:0006002">
    <property type="term" value="P:fructose 6-phosphate metabolic process"/>
    <property type="evidence" value="ECO:0007669"/>
    <property type="project" value="TreeGrafter"/>
</dbReference>
<evidence type="ECO:0000256" key="5">
    <source>
        <dbReference type="ARBA" id="ARBA00022490"/>
    </source>
</evidence>
<dbReference type="Gene3D" id="3.40.50.10490">
    <property type="entry name" value="Glucose-6-phosphate isomerase like protein, domain 1"/>
    <property type="match status" value="2"/>
</dbReference>
<dbReference type="GO" id="GO:0005829">
    <property type="term" value="C:cytosol"/>
    <property type="evidence" value="ECO:0007669"/>
    <property type="project" value="TreeGrafter"/>
</dbReference>
<dbReference type="NCBIfam" id="NF001484">
    <property type="entry name" value="PRK00331.1"/>
    <property type="match status" value="1"/>
</dbReference>
<dbReference type="GO" id="GO:0097367">
    <property type="term" value="F:carbohydrate derivative binding"/>
    <property type="evidence" value="ECO:0007669"/>
    <property type="project" value="InterPro"/>
</dbReference>
<dbReference type="PATRIC" id="fig|480.237.peg.1101"/>
<dbReference type="FunFam" id="3.40.50.10490:FF:000001">
    <property type="entry name" value="Glutamine--fructose-6-phosphate aminotransferase [isomerizing]"/>
    <property type="match status" value="1"/>
</dbReference>
<dbReference type="AlphaFoldDB" id="A0A198UGW0"/>
<evidence type="ECO:0000256" key="2">
    <source>
        <dbReference type="ARBA" id="ARBA00004496"/>
    </source>
</evidence>
<dbReference type="PROSITE" id="PS51278">
    <property type="entry name" value="GATASE_TYPE_2"/>
    <property type="match status" value="1"/>
</dbReference>
<evidence type="ECO:0000259" key="11">
    <source>
        <dbReference type="PROSITE" id="PS51278"/>
    </source>
</evidence>
<comment type="caution">
    <text evidence="13">The sequence shown here is derived from an EMBL/GenBank/DDBJ whole genome shotgun (WGS) entry which is preliminary data.</text>
</comment>
<evidence type="ECO:0000256" key="1">
    <source>
        <dbReference type="ARBA" id="ARBA00001031"/>
    </source>
</evidence>
<organism evidence="13 14">
    <name type="scientific">Moraxella catarrhalis</name>
    <name type="common">Branhamella catarrhalis</name>
    <dbReference type="NCBI Taxonomy" id="480"/>
    <lineage>
        <taxon>Bacteria</taxon>
        <taxon>Pseudomonadati</taxon>
        <taxon>Pseudomonadota</taxon>
        <taxon>Gammaproteobacteria</taxon>
        <taxon>Moraxellales</taxon>
        <taxon>Moraxellaceae</taxon>
        <taxon>Moraxella</taxon>
    </lineage>
</organism>
<keyword evidence="14" id="KW-1185">Reference proteome</keyword>
<dbReference type="PANTHER" id="PTHR10937:SF0">
    <property type="entry name" value="GLUTAMINE--FRUCTOSE-6-PHOSPHATE TRANSAMINASE (ISOMERIZING)"/>
    <property type="match status" value="1"/>
</dbReference>
<keyword evidence="8" id="KW-0677">Repeat</keyword>
<evidence type="ECO:0000313" key="14">
    <source>
        <dbReference type="Proteomes" id="UP000078228"/>
    </source>
</evidence>
<dbReference type="Gene3D" id="3.60.20.10">
    <property type="entry name" value="Glutamine Phosphoribosylpyrophosphate, subunit 1, domain 1"/>
    <property type="match status" value="1"/>
</dbReference>
<feature type="domain" description="Glutamine amidotransferase type-2" evidence="11">
    <location>
        <begin position="2"/>
        <end position="220"/>
    </location>
</feature>
<reference evidence="13 14" key="1">
    <citation type="journal article" date="2016" name="Genome Biol. Evol.">
        <title>Comparative Genomic Analyses of the Moraxella catarrhalis Serosensitive and Seroresistant Lineages Demonstrate Their Independent Evolution.</title>
        <authorList>
            <person name="Earl J.P."/>
            <person name="de Vries S.P."/>
            <person name="Ahmed A."/>
            <person name="Powell E."/>
            <person name="Schultz M.P."/>
            <person name="Hermans P.W."/>
            <person name="Hill D.J."/>
            <person name="Zhou Z."/>
            <person name="Constantinidou C.I."/>
            <person name="Hu F.Z."/>
            <person name="Bootsma H.J."/>
            <person name="Ehrlich G.D."/>
        </authorList>
    </citation>
    <scope>NUCLEOTIDE SEQUENCE [LARGE SCALE GENOMIC DNA]</scope>
    <source>
        <strain evidence="13 14">Z7542</strain>
    </source>
</reference>
<dbReference type="GO" id="GO:0006047">
    <property type="term" value="P:UDP-N-acetylglucosamine metabolic process"/>
    <property type="evidence" value="ECO:0007669"/>
    <property type="project" value="TreeGrafter"/>
</dbReference>
<dbReference type="eggNOG" id="COG0449">
    <property type="taxonomic scope" value="Bacteria"/>
</dbReference>
<sequence>MCGIVGAIRTHHNVVDFLTDGLKRLEYRGYDSSGIAVQTDEGIRRVRRVGRVALMEEAAKKKEIYGLTGIGHTRWATHGGVTEPNAHPHISAGLISVVHNGIIENFESERSRLEGLGYEFESQTDTEVIAHSIHQEYTTNGGDLYRAVQTACSRFHGAYAIAVIANDAPDQMVVARMGCPLLVAFGDDEVFIASDVSAVIAFTRRVTYLEDGDIALLHADGIQKLLDKDGNEADRTIKTSEMSLASLELGPYSHFMQKEINEQPRAVSDTAEIFLEGGFIADNFGEDAPEIFAKIQSIKILACGTSYYAALTGKHYLESIAKIRCDVEIASEYRYRDVIADPNELIITISQSGETLDTMEALKYAMAQGHRYSLSICNVMESALPRASTLAIFTRAGAEIGVASTKAFTTQLVVLFGLAVTLGIMRGHVDESQAQNYAEDLRLLPGSIQHALNLEPQLASWAQSFANKPSALFLGRGIHYPIALEGALKLKELTYIHAEAYPAGELKHGPLALVDENMPVVVISPNDGLLDKVKANMQEVSARGGELFVLSDLDSDYTASEGVHIIRTPRHIGTLSPIVHTIPVQLLAYHVALVKGTDVDKPRNLAKSVTVE</sequence>
<gene>
    <name evidence="10" type="primary">glmS</name>
    <name evidence="13" type="ORF">AO384_1284</name>
</gene>
<dbReference type="PANTHER" id="PTHR10937">
    <property type="entry name" value="GLUCOSAMINE--FRUCTOSE-6-PHOSPHATE AMINOTRANSFERASE, ISOMERIZING"/>
    <property type="match status" value="1"/>
</dbReference>
<dbReference type="GO" id="GO:0006487">
    <property type="term" value="P:protein N-linked glycosylation"/>
    <property type="evidence" value="ECO:0007669"/>
    <property type="project" value="TreeGrafter"/>
</dbReference>
<evidence type="ECO:0000313" key="13">
    <source>
        <dbReference type="EMBL" id="OAU95678.1"/>
    </source>
</evidence>
<dbReference type="InterPro" id="IPR017932">
    <property type="entry name" value="GATase_2_dom"/>
</dbReference>
<dbReference type="RefSeq" id="WP_064609809.1">
    <property type="nucleotide sequence ID" value="NZ_LXHB01000010.1"/>
</dbReference>
<dbReference type="OrthoDB" id="9761808at2"/>
<dbReference type="CDD" id="cd05008">
    <property type="entry name" value="SIS_GlmS_GlmD_1"/>
    <property type="match status" value="1"/>
</dbReference>
<evidence type="ECO:0000256" key="8">
    <source>
        <dbReference type="ARBA" id="ARBA00022737"/>
    </source>
</evidence>
<keyword evidence="6 10" id="KW-0032">Aminotransferase</keyword>
<evidence type="ECO:0000256" key="9">
    <source>
        <dbReference type="ARBA" id="ARBA00022962"/>
    </source>
</evidence>
<protein>
    <recommendedName>
        <fullName evidence="4 10">Glutamine--fructose-6-phosphate aminotransferase [isomerizing]</fullName>
        <ecNumber evidence="3 10">2.6.1.16</ecNumber>
    </recommendedName>
    <alternativeName>
        <fullName evidence="10">D-fructose-6-phosphate amidotransferase</fullName>
    </alternativeName>
    <alternativeName>
        <fullName evidence="10">GFAT</fullName>
    </alternativeName>
    <alternativeName>
        <fullName evidence="10">Glucosamine-6-phosphate synthase</fullName>
    </alternativeName>
    <alternativeName>
        <fullName evidence="10">Hexosephosphate aminotransferase</fullName>
    </alternativeName>
    <alternativeName>
        <fullName evidence="10">L-glutamine--D-fructose-6-phosphate amidotransferase</fullName>
    </alternativeName>
</protein>
<dbReference type="Pfam" id="PF13522">
    <property type="entry name" value="GATase_6"/>
    <property type="match status" value="1"/>
</dbReference>
<dbReference type="InterPro" id="IPR046348">
    <property type="entry name" value="SIS_dom_sf"/>
</dbReference>
<comment type="function">
    <text evidence="10">Catalyzes the first step in hexosamine metabolism, converting fructose-6P into glucosamine-6P using glutamine as a nitrogen source.</text>
</comment>
<dbReference type="InterPro" id="IPR047084">
    <property type="entry name" value="GFAT_N"/>
</dbReference>
<feature type="domain" description="SIS" evidence="12">
    <location>
        <begin position="288"/>
        <end position="428"/>
    </location>
</feature>
<dbReference type="NCBIfam" id="TIGR01135">
    <property type="entry name" value="glmS"/>
    <property type="match status" value="1"/>
</dbReference>
<dbReference type="Proteomes" id="UP000078228">
    <property type="component" value="Unassembled WGS sequence"/>
</dbReference>
<feature type="active site" description="Nucleophile; for GATase activity" evidence="10">
    <location>
        <position position="2"/>
    </location>
</feature>
<proteinExistence type="inferred from homology"/>
<dbReference type="SUPFAM" id="SSF53697">
    <property type="entry name" value="SIS domain"/>
    <property type="match status" value="1"/>
</dbReference>
<evidence type="ECO:0000259" key="12">
    <source>
        <dbReference type="PROSITE" id="PS51464"/>
    </source>
</evidence>
<dbReference type="EMBL" id="LXHC01000022">
    <property type="protein sequence ID" value="OAU95678.1"/>
    <property type="molecule type" value="Genomic_DNA"/>
</dbReference>
<comment type="subunit">
    <text evidence="10">Homodimer.</text>
</comment>
<dbReference type="InterPro" id="IPR029055">
    <property type="entry name" value="Ntn_hydrolases_N"/>
</dbReference>
<dbReference type="InterPro" id="IPR035490">
    <property type="entry name" value="GlmS/FrlB_SIS"/>
</dbReference>
<accession>A0A198UGW0</accession>
<feature type="active site" description="For Fru-6P isomerization activity" evidence="10">
    <location>
        <position position="607"/>
    </location>
</feature>
<dbReference type="CDD" id="cd00714">
    <property type="entry name" value="GFAT"/>
    <property type="match status" value="1"/>
</dbReference>
<comment type="catalytic activity">
    <reaction evidence="1 10">
        <text>D-fructose 6-phosphate + L-glutamine = D-glucosamine 6-phosphate + L-glutamate</text>
        <dbReference type="Rhea" id="RHEA:13237"/>
        <dbReference type="ChEBI" id="CHEBI:29985"/>
        <dbReference type="ChEBI" id="CHEBI:58359"/>
        <dbReference type="ChEBI" id="CHEBI:58725"/>
        <dbReference type="ChEBI" id="CHEBI:61527"/>
        <dbReference type="EC" id="2.6.1.16"/>
    </reaction>
</comment>
<comment type="subcellular location">
    <subcellularLocation>
        <location evidence="2 10">Cytoplasm</location>
    </subcellularLocation>
</comment>
<feature type="domain" description="SIS" evidence="12">
    <location>
        <begin position="461"/>
        <end position="602"/>
    </location>
</feature>
<dbReference type="EC" id="2.6.1.16" evidence="3 10"/>
<dbReference type="InterPro" id="IPR005855">
    <property type="entry name" value="GFAT"/>
</dbReference>
<dbReference type="FunFam" id="3.60.20.10:FF:000006">
    <property type="entry name" value="Glutamine--fructose-6-phosphate aminotransferase [isomerizing]"/>
    <property type="match status" value="1"/>
</dbReference>
<name>A0A198UGW0_MORCA</name>
<dbReference type="InterPro" id="IPR001347">
    <property type="entry name" value="SIS_dom"/>
</dbReference>
<evidence type="ECO:0000256" key="3">
    <source>
        <dbReference type="ARBA" id="ARBA00012916"/>
    </source>
</evidence>
<evidence type="ECO:0000256" key="6">
    <source>
        <dbReference type="ARBA" id="ARBA00022576"/>
    </source>
</evidence>
<dbReference type="PROSITE" id="PS51464">
    <property type="entry name" value="SIS"/>
    <property type="match status" value="2"/>
</dbReference>